<organism evidence="2">
    <name type="scientific">Oryza nivara</name>
    <name type="common">Indian wild rice</name>
    <name type="synonym">Oryza sativa f. spontanea</name>
    <dbReference type="NCBI Taxonomy" id="4536"/>
    <lineage>
        <taxon>Eukaryota</taxon>
        <taxon>Viridiplantae</taxon>
        <taxon>Streptophyta</taxon>
        <taxon>Embryophyta</taxon>
        <taxon>Tracheophyta</taxon>
        <taxon>Spermatophyta</taxon>
        <taxon>Magnoliopsida</taxon>
        <taxon>Liliopsida</taxon>
        <taxon>Poales</taxon>
        <taxon>Poaceae</taxon>
        <taxon>BOP clade</taxon>
        <taxon>Oryzoideae</taxon>
        <taxon>Oryzeae</taxon>
        <taxon>Oryzinae</taxon>
        <taxon>Oryza</taxon>
    </lineage>
</organism>
<dbReference type="AlphaFoldDB" id="A0A0E0I4C9"/>
<evidence type="ECO:0000313" key="3">
    <source>
        <dbReference type="Proteomes" id="UP000006591"/>
    </source>
</evidence>
<reference evidence="2" key="1">
    <citation type="submission" date="2015-04" db="UniProtKB">
        <authorList>
            <consortium name="EnsemblPlants"/>
        </authorList>
    </citation>
    <scope>IDENTIFICATION</scope>
    <source>
        <strain evidence="2">SL10</strain>
    </source>
</reference>
<keyword evidence="3" id="KW-1185">Reference proteome</keyword>
<accession>A0A0E0I4C9</accession>
<proteinExistence type="predicted"/>
<dbReference type="HOGENOM" id="CLU_2100862_0_0_1"/>
<dbReference type="Gramene" id="ONIVA07G22570.1">
    <property type="protein sequence ID" value="ONIVA07G22570.1"/>
    <property type="gene ID" value="ONIVA07G22570"/>
</dbReference>
<dbReference type="Proteomes" id="UP000006591">
    <property type="component" value="Chromosome 7"/>
</dbReference>
<dbReference type="EnsemblPlants" id="ONIVA07G22570.1">
    <property type="protein sequence ID" value="ONIVA07G22570.1"/>
    <property type="gene ID" value="ONIVA07G22570"/>
</dbReference>
<feature type="compositionally biased region" description="Polar residues" evidence="1">
    <location>
        <begin position="106"/>
        <end position="116"/>
    </location>
</feature>
<protein>
    <submittedName>
        <fullName evidence="2">Uncharacterized protein</fullName>
    </submittedName>
</protein>
<feature type="region of interest" description="Disordered" evidence="1">
    <location>
        <begin position="94"/>
        <end position="116"/>
    </location>
</feature>
<name>A0A0E0I4C9_ORYNI</name>
<evidence type="ECO:0000313" key="2">
    <source>
        <dbReference type="EnsemblPlants" id="ONIVA07G22570.1"/>
    </source>
</evidence>
<evidence type="ECO:0000256" key="1">
    <source>
        <dbReference type="SAM" id="MobiDB-lite"/>
    </source>
</evidence>
<sequence length="116" mass="12458">MAQITRGDHIAVGVMSPSSPAAAAASASPATSPSVHGAPLRCCYCFGGAGCQARATPTAYRDPALGSKGHENAKEDWKRWMMNRWFGSRFKSKSQSKGFHHHIQIDDTTTSNISNH</sequence>
<reference evidence="2" key="2">
    <citation type="submission" date="2018-04" db="EMBL/GenBank/DDBJ databases">
        <title>OnivRS2 (Oryza nivara Reference Sequence Version 2).</title>
        <authorList>
            <person name="Zhang J."/>
            <person name="Kudrna D."/>
            <person name="Lee S."/>
            <person name="Talag J."/>
            <person name="Rajasekar S."/>
            <person name="Welchert J."/>
            <person name="Hsing Y.-I."/>
            <person name="Wing R.A."/>
        </authorList>
    </citation>
    <scope>NUCLEOTIDE SEQUENCE [LARGE SCALE GENOMIC DNA]</scope>
    <source>
        <strain evidence="2">SL10</strain>
    </source>
</reference>